<name>A0A5K7Z6Y7_9BACT</name>
<dbReference type="EMBL" id="AP021874">
    <property type="protein sequence ID" value="BBO72267.1"/>
    <property type="molecule type" value="Genomic_DNA"/>
</dbReference>
<dbReference type="InterPro" id="IPR003675">
    <property type="entry name" value="Rce1/LyrA-like_dom"/>
</dbReference>
<dbReference type="PANTHER" id="PTHR36435:SF1">
    <property type="entry name" value="CAAX AMINO TERMINAL PROTEASE FAMILY PROTEIN"/>
    <property type="match status" value="1"/>
</dbReference>
<dbReference type="RefSeq" id="WP_155319988.1">
    <property type="nucleotide sequence ID" value="NZ_AP021874.1"/>
</dbReference>
<evidence type="ECO:0000313" key="3">
    <source>
        <dbReference type="EMBL" id="BBO72267.1"/>
    </source>
</evidence>
<dbReference type="GO" id="GO:0080120">
    <property type="term" value="P:CAAX-box protein maturation"/>
    <property type="evidence" value="ECO:0007669"/>
    <property type="project" value="UniProtKB-ARBA"/>
</dbReference>
<dbReference type="KEGG" id="dalk:DSCA_61970"/>
<protein>
    <recommendedName>
        <fullName evidence="2">CAAX prenyl protease 2/Lysostaphin resistance protein A-like domain-containing protein</fullName>
    </recommendedName>
</protein>
<gene>
    <name evidence="3" type="ORF">DSCA_61970</name>
</gene>
<feature type="transmembrane region" description="Helical" evidence="1">
    <location>
        <begin position="120"/>
        <end position="142"/>
    </location>
</feature>
<proteinExistence type="predicted"/>
<evidence type="ECO:0000313" key="4">
    <source>
        <dbReference type="Proteomes" id="UP000427906"/>
    </source>
</evidence>
<evidence type="ECO:0000256" key="1">
    <source>
        <dbReference type="SAM" id="Phobius"/>
    </source>
</evidence>
<reference evidence="3 4" key="1">
    <citation type="submission" date="2019-11" db="EMBL/GenBank/DDBJ databases">
        <title>Comparative genomics of hydrocarbon-degrading Desulfosarcina strains.</title>
        <authorList>
            <person name="Watanabe M."/>
            <person name="Kojima H."/>
            <person name="Fukui M."/>
        </authorList>
    </citation>
    <scope>NUCLEOTIDE SEQUENCE [LARGE SCALE GENOMIC DNA]</scope>
    <source>
        <strain evidence="3 4">PL12</strain>
    </source>
</reference>
<sequence>MGPAPISTAFLLASLLAVVLVELAAAALGARTPSARLWLIAATRAIQMLAVLTLAGFQAGGVNALGLGKKDMLAGLRKGLAWSAGFAAVAGLLFLVFFLSGRNPLPLIRTPLPEAIYHRALFFFVGGLLAPVAEELVFRGLIFGYLRRWGLPAAVLISTALFAAIHPGPAIPVTQIVGGIVFAVAYHTGKSLMTPIVVHTLGNLAIFTLSLPFFHG</sequence>
<dbReference type="Pfam" id="PF02517">
    <property type="entry name" value="Rce1-like"/>
    <property type="match status" value="1"/>
</dbReference>
<evidence type="ECO:0000259" key="2">
    <source>
        <dbReference type="Pfam" id="PF02517"/>
    </source>
</evidence>
<dbReference type="AlphaFoldDB" id="A0A5K7Z6Y7"/>
<keyword evidence="4" id="KW-1185">Reference proteome</keyword>
<dbReference type="GO" id="GO:0004175">
    <property type="term" value="F:endopeptidase activity"/>
    <property type="evidence" value="ECO:0007669"/>
    <property type="project" value="UniProtKB-ARBA"/>
</dbReference>
<keyword evidence="1" id="KW-0812">Transmembrane</keyword>
<accession>A0A5K7Z6Y7</accession>
<dbReference type="PANTHER" id="PTHR36435">
    <property type="entry name" value="SLR1288 PROTEIN"/>
    <property type="match status" value="1"/>
</dbReference>
<feature type="domain" description="CAAX prenyl protease 2/Lysostaphin resistance protein A-like" evidence="2">
    <location>
        <begin position="120"/>
        <end position="204"/>
    </location>
</feature>
<feature type="transmembrane region" description="Helical" evidence="1">
    <location>
        <begin position="196"/>
        <end position="214"/>
    </location>
</feature>
<feature type="transmembrane region" description="Helical" evidence="1">
    <location>
        <begin position="45"/>
        <end position="67"/>
    </location>
</feature>
<organism evidence="3 4">
    <name type="scientific">Desulfosarcina alkanivorans</name>
    <dbReference type="NCBI Taxonomy" id="571177"/>
    <lineage>
        <taxon>Bacteria</taxon>
        <taxon>Pseudomonadati</taxon>
        <taxon>Thermodesulfobacteriota</taxon>
        <taxon>Desulfobacteria</taxon>
        <taxon>Desulfobacterales</taxon>
        <taxon>Desulfosarcinaceae</taxon>
        <taxon>Desulfosarcina</taxon>
    </lineage>
</organism>
<feature type="transmembrane region" description="Helical" evidence="1">
    <location>
        <begin position="79"/>
        <end position="100"/>
    </location>
</feature>
<dbReference type="Proteomes" id="UP000427906">
    <property type="component" value="Chromosome"/>
</dbReference>
<keyword evidence="1" id="KW-1133">Transmembrane helix</keyword>
<dbReference type="InterPro" id="IPR052710">
    <property type="entry name" value="CAAX_protease"/>
</dbReference>
<keyword evidence="1" id="KW-0472">Membrane</keyword>
<dbReference type="OrthoDB" id="9782250at2"/>